<accession>A0ACB9LMJ3</accession>
<protein>
    <submittedName>
        <fullName evidence="1">Uncharacterized protein</fullName>
    </submittedName>
</protein>
<gene>
    <name evidence="1" type="ORF">MLD38_037042</name>
</gene>
<reference evidence="2" key="1">
    <citation type="journal article" date="2023" name="Front. Plant Sci.">
        <title>Chromosomal-level genome assembly of Melastoma candidum provides insights into trichome evolution.</title>
        <authorList>
            <person name="Zhong Y."/>
            <person name="Wu W."/>
            <person name="Sun C."/>
            <person name="Zou P."/>
            <person name="Liu Y."/>
            <person name="Dai S."/>
            <person name="Zhou R."/>
        </authorList>
    </citation>
    <scope>NUCLEOTIDE SEQUENCE [LARGE SCALE GENOMIC DNA]</scope>
</reference>
<sequence>MDKDSPERGQQQVSSFMAVLLGALAPGVNGPTWNALKATFLMLGVCLALMLGFAFAGGDPWLTVHVVFLVAIAGGLFALLSWFTAQTGLVSIEHQMKELDLVPDDLDQKQKLK</sequence>
<proteinExistence type="predicted"/>
<organism evidence="1 2">
    <name type="scientific">Melastoma candidum</name>
    <dbReference type="NCBI Taxonomy" id="119954"/>
    <lineage>
        <taxon>Eukaryota</taxon>
        <taxon>Viridiplantae</taxon>
        <taxon>Streptophyta</taxon>
        <taxon>Embryophyta</taxon>
        <taxon>Tracheophyta</taxon>
        <taxon>Spermatophyta</taxon>
        <taxon>Magnoliopsida</taxon>
        <taxon>eudicotyledons</taxon>
        <taxon>Gunneridae</taxon>
        <taxon>Pentapetalae</taxon>
        <taxon>rosids</taxon>
        <taxon>malvids</taxon>
        <taxon>Myrtales</taxon>
        <taxon>Melastomataceae</taxon>
        <taxon>Melastomatoideae</taxon>
        <taxon>Melastomateae</taxon>
        <taxon>Melastoma</taxon>
    </lineage>
</organism>
<name>A0ACB9LMJ3_9MYRT</name>
<evidence type="ECO:0000313" key="1">
    <source>
        <dbReference type="EMBL" id="KAI4312203.1"/>
    </source>
</evidence>
<comment type="caution">
    <text evidence="1">The sequence shown here is derived from an EMBL/GenBank/DDBJ whole genome shotgun (WGS) entry which is preliminary data.</text>
</comment>
<dbReference type="EMBL" id="CM042890">
    <property type="protein sequence ID" value="KAI4312203.1"/>
    <property type="molecule type" value="Genomic_DNA"/>
</dbReference>
<keyword evidence="2" id="KW-1185">Reference proteome</keyword>
<dbReference type="Proteomes" id="UP001057402">
    <property type="component" value="Chromosome 11"/>
</dbReference>
<evidence type="ECO:0000313" key="2">
    <source>
        <dbReference type="Proteomes" id="UP001057402"/>
    </source>
</evidence>